<name>A0A1E3H2N4_9HYPH</name>
<sequence length="48" mass="5757">MQALLKVGPWKHRLSNNDRMRSLNSYMQLDPAHARERVSAYFQTRRLI</sequence>
<evidence type="ECO:0000313" key="1">
    <source>
        <dbReference type="EMBL" id="ODN70066.1"/>
    </source>
</evidence>
<keyword evidence="2" id="KW-1185">Reference proteome</keyword>
<dbReference type="Proteomes" id="UP000094622">
    <property type="component" value="Unassembled WGS sequence"/>
</dbReference>
<evidence type="ECO:0000313" key="2">
    <source>
        <dbReference type="Proteomes" id="UP000094622"/>
    </source>
</evidence>
<dbReference type="RefSeq" id="WP_169833569.1">
    <property type="nucleotide sequence ID" value="NZ_MCRJ01000063.1"/>
</dbReference>
<dbReference type="AlphaFoldDB" id="A0A1E3H2N4"/>
<reference evidence="1 2" key="1">
    <citation type="submission" date="2016-07" db="EMBL/GenBank/DDBJ databases">
        <title>Draft Genome Sequence of Methylobrevis pamukkalensis PK2.</title>
        <authorList>
            <person name="Vasilenko O.V."/>
            <person name="Doronina N.V."/>
            <person name="Shmareva M.N."/>
            <person name="Tarlachkov S.V."/>
            <person name="Mustakhimov I."/>
            <person name="Trotsenko Y.A."/>
        </authorList>
    </citation>
    <scope>NUCLEOTIDE SEQUENCE [LARGE SCALE GENOMIC DNA]</scope>
    <source>
        <strain evidence="1 2">PK2</strain>
    </source>
</reference>
<comment type="caution">
    <text evidence="1">The sequence shown here is derived from an EMBL/GenBank/DDBJ whole genome shotgun (WGS) entry which is preliminary data.</text>
</comment>
<protein>
    <submittedName>
        <fullName evidence="1">Uncharacterized protein</fullName>
    </submittedName>
</protein>
<accession>A0A1E3H2N4</accession>
<dbReference type="EMBL" id="MCRJ01000063">
    <property type="protein sequence ID" value="ODN70066.1"/>
    <property type="molecule type" value="Genomic_DNA"/>
</dbReference>
<organism evidence="1 2">
    <name type="scientific">Methylobrevis pamukkalensis</name>
    <dbReference type="NCBI Taxonomy" id="1439726"/>
    <lineage>
        <taxon>Bacteria</taxon>
        <taxon>Pseudomonadati</taxon>
        <taxon>Pseudomonadota</taxon>
        <taxon>Alphaproteobacteria</taxon>
        <taxon>Hyphomicrobiales</taxon>
        <taxon>Pleomorphomonadaceae</taxon>
        <taxon>Methylobrevis</taxon>
    </lineage>
</organism>
<gene>
    <name evidence="1" type="ORF">A6302_02606</name>
</gene>
<proteinExistence type="predicted"/>